<gene>
    <name evidence="1" type="ORF">M2283_006395</name>
</gene>
<reference evidence="1 2" key="1">
    <citation type="submission" date="2023-04" db="EMBL/GenBank/DDBJ databases">
        <title>Forest soil microbial communities from Buena Vista Peninsula, Colon Province, Panama.</title>
        <authorList>
            <person name="Bouskill N."/>
        </authorList>
    </citation>
    <scope>NUCLEOTIDE SEQUENCE [LARGE SCALE GENOMIC DNA]</scope>
    <source>
        <strain evidence="1 2">GGS1</strain>
    </source>
</reference>
<accession>A0ABT6LS15</accession>
<keyword evidence="2" id="KW-1185">Reference proteome</keyword>
<evidence type="ECO:0000313" key="2">
    <source>
        <dbReference type="Proteomes" id="UP001160499"/>
    </source>
</evidence>
<name>A0ABT6LS15_9ACTN</name>
<proteinExistence type="predicted"/>
<sequence length="155" mass="17578">MCAVNGPARQEALTRLDVLVGEWEIEADFPGRTAPRGRSVFEWTLDGRFLVQRSEVPVAEAPDTMSVIAADPETDGYTQHYFDSRGVVRVYAMTFVDGLWQLVRETPDFTPLSFRQRFTGQFSADGNTIRGAWETAKDTSAPWEHDFALTYHRSR</sequence>
<dbReference type="EMBL" id="JARXVH010000011">
    <property type="protein sequence ID" value="MDH6219061.1"/>
    <property type="molecule type" value="Genomic_DNA"/>
</dbReference>
<comment type="caution">
    <text evidence="1">The sequence shown here is derived from an EMBL/GenBank/DDBJ whole genome shotgun (WGS) entry which is preliminary data.</text>
</comment>
<protein>
    <recommendedName>
        <fullName evidence="3">DUF1579 domain-containing protein</fullName>
    </recommendedName>
</protein>
<dbReference type="Proteomes" id="UP001160499">
    <property type="component" value="Unassembled WGS sequence"/>
</dbReference>
<evidence type="ECO:0008006" key="3">
    <source>
        <dbReference type="Google" id="ProtNLM"/>
    </source>
</evidence>
<evidence type="ECO:0000313" key="1">
    <source>
        <dbReference type="EMBL" id="MDH6219061.1"/>
    </source>
</evidence>
<organism evidence="1 2">
    <name type="scientific">Streptomyces pseudovenezuelae</name>
    <dbReference type="NCBI Taxonomy" id="67350"/>
    <lineage>
        <taxon>Bacteria</taxon>
        <taxon>Bacillati</taxon>
        <taxon>Actinomycetota</taxon>
        <taxon>Actinomycetes</taxon>
        <taxon>Kitasatosporales</taxon>
        <taxon>Streptomycetaceae</taxon>
        <taxon>Streptomyces</taxon>
        <taxon>Streptomyces aurantiacus group</taxon>
    </lineage>
</organism>